<evidence type="ECO:0000313" key="2">
    <source>
        <dbReference type="EMBL" id="CAK0835895.1"/>
    </source>
</evidence>
<comment type="caution">
    <text evidence="2">The sequence shown here is derived from an EMBL/GenBank/DDBJ whole genome shotgun (WGS) entry which is preliminary data.</text>
</comment>
<feature type="non-terminal residue" evidence="2">
    <location>
        <position position="1"/>
    </location>
</feature>
<feature type="region of interest" description="Disordered" evidence="1">
    <location>
        <begin position="126"/>
        <end position="158"/>
    </location>
</feature>
<organism evidence="2 3">
    <name type="scientific">Prorocentrum cordatum</name>
    <dbReference type="NCBI Taxonomy" id="2364126"/>
    <lineage>
        <taxon>Eukaryota</taxon>
        <taxon>Sar</taxon>
        <taxon>Alveolata</taxon>
        <taxon>Dinophyceae</taxon>
        <taxon>Prorocentrales</taxon>
        <taxon>Prorocentraceae</taxon>
        <taxon>Prorocentrum</taxon>
    </lineage>
</organism>
<gene>
    <name evidence="2" type="ORF">PCOR1329_LOCUS32558</name>
</gene>
<keyword evidence="3" id="KW-1185">Reference proteome</keyword>
<dbReference type="Proteomes" id="UP001189429">
    <property type="component" value="Unassembled WGS sequence"/>
</dbReference>
<reference evidence="2" key="1">
    <citation type="submission" date="2023-10" db="EMBL/GenBank/DDBJ databases">
        <authorList>
            <person name="Chen Y."/>
            <person name="Shah S."/>
            <person name="Dougan E. K."/>
            <person name="Thang M."/>
            <person name="Chan C."/>
        </authorList>
    </citation>
    <scope>NUCLEOTIDE SEQUENCE [LARGE SCALE GENOMIC DNA]</scope>
</reference>
<name>A0ABN9SU08_9DINO</name>
<accession>A0ABN9SU08</accession>
<evidence type="ECO:0000313" key="3">
    <source>
        <dbReference type="Proteomes" id="UP001189429"/>
    </source>
</evidence>
<proteinExistence type="predicted"/>
<evidence type="ECO:0000256" key="1">
    <source>
        <dbReference type="SAM" id="MobiDB-lite"/>
    </source>
</evidence>
<protein>
    <submittedName>
        <fullName evidence="2">Uncharacterized protein</fullName>
    </submittedName>
</protein>
<sequence length="158" mass="16837">TFPRVCPRCGCGRLLQSPRLADLGLLELPTLTGMEMPSGLQLEQTLHGRRPPTWTRATWAPCWSGRWFQNAGCPPNAPARPSGGCRAAMVGAPCRSRPQRLEAAAVATEPLLLAEAHDVDMLVQERGRDAESKAGLPAGGPDGRLLGLGLDVPRTAPE</sequence>
<dbReference type="EMBL" id="CAUYUJ010013269">
    <property type="protein sequence ID" value="CAK0835895.1"/>
    <property type="molecule type" value="Genomic_DNA"/>
</dbReference>